<reference evidence="1" key="1">
    <citation type="submission" date="2020-01" db="EMBL/GenBank/DDBJ databases">
        <authorList>
            <person name="Mishra B."/>
        </authorList>
    </citation>
    <scope>NUCLEOTIDE SEQUENCE [LARGE SCALE GENOMIC DNA]</scope>
</reference>
<dbReference type="Proteomes" id="UP000467841">
    <property type="component" value="Unassembled WGS sequence"/>
</dbReference>
<sequence>MELMIGDCEVTRVLINTGSTVDLIFKETLQKMELQDCRIKPKKKPLTGFSGDTTMTVGTIKLAVRVGQVTKIVKFVVSTSRQSTTRSWEPLGSTL</sequence>
<accession>A0A6D2I9R9</accession>
<dbReference type="EMBL" id="CACVBM020000954">
    <property type="protein sequence ID" value="CAA7024975.1"/>
    <property type="molecule type" value="Genomic_DNA"/>
</dbReference>
<organism evidence="1 2">
    <name type="scientific">Microthlaspi erraticum</name>
    <dbReference type="NCBI Taxonomy" id="1685480"/>
    <lineage>
        <taxon>Eukaryota</taxon>
        <taxon>Viridiplantae</taxon>
        <taxon>Streptophyta</taxon>
        <taxon>Embryophyta</taxon>
        <taxon>Tracheophyta</taxon>
        <taxon>Spermatophyta</taxon>
        <taxon>Magnoliopsida</taxon>
        <taxon>eudicotyledons</taxon>
        <taxon>Gunneridae</taxon>
        <taxon>Pentapetalae</taxon>
        <taxon>rosids</taxon>
        <taxon>malvids</taxon>
        <taxon>Brassicales</taxon>
        <taxon>Brassicaceae</taxon>
        <taxon>Coluteocarpeae</taxon>
        <taxon>Microthlaspi</taxon>
    </lineage>
</organism>
<gene>
    <name evidence="1" type="ORF">MERR_LOCUS12210</name>
</gene>
<dbReference type="OrthoDB" id="1087821at2759"/>
<dbReference type="CDD" id="cd00303">
    <property type="entry name" value="retropepsin_like"/>
    <property type="match status" value="1"/>
</dbReference>
<evidence type="ECO:0000313" key="2">
    <source>
        <dbReference type="Proteomes" id="UP000467841"/>
    </source>
</evidence>
<evidence type="ECO:0000313" key="1">
    <source>
        <dbReference type="EMBL" id="CAA7024975.1"/>
    </source>
</evidence>
<dbReference type="PANTHER" id="PTHR33240">
    <property type="entry name" value="OS08G0508500 PROTEIN"/>
    <property type="match status" value="1"/>
</dbReference>
<protein>
    <recommendedName>
        <fullName evidence="3">Peptidase A2 domain-containing protein</fullName>
    </recommendedName>
</protein>
<evidence type="ECO:0008006" key="3">
    <source>
        <dbReference type="Google" id="ProtNLM"/>
    </source>
</evidence>
<comment type="caution">
    <text evidence="1">The sequence shown here is derived from an EMBL/GenBank/DDBJ whole genome shotgun (WGS) entry which is preliminary data.</text>
</comment>
<proteinExistence type="predicted"/>
<keyword evidence="2" id="KW-1185">Reference proteome</keyword>
<dbReference type="PANTHER" id="PTHR33240:SF8">
    <property type="entry name" value="OS03G0439900 PROTEIN"/>
    <property type="match status" value="1"/>
</dbReference>
<name>A0A6D2I9R9_9BRAS</name>
<dbReference type="AlphaFoldDB" id="A0A6D2I9R9"/>